<dbReference type="InterPro" id="IPR032781">
    <property type="entry name" value="ABC_tran_Xtn"/>
</dbReference>
<proteinExistence type="predicted"/>
<evidence type="ECO:0000313" key="6">
    <source>
        <dbReference type="Proteomes" id="UP000585327"/>
    </source>
</evidence>
<feature type="non-terminal residue" evidence="5">
    <location>
        <position position="457"/>
    </location>
</feature>
<dbReference type="PANTHER" id="PTHR19211">
    <property type="entry name" value="ATP-BINDING TRANSPORT PROTEIN-RELATED"/>
    <property type="match status" value="1"/>
</dbReference>
<comment type="caution">
    <text evidence="5">The sequence shown here is derived from an EMBL/GenBank/DDBJ whole genome shotgun (WGS) entry which is preliminary data.</text>
</comment>
<dbReference type="EMBL" id="JACETM010000022">
    <property type="protein sequence ID" value="MBA4724115.1"/>
    <property type="molecule type" value="Genomic_DNA"/>
</dbReference>
<sequence>MLSFNSLDLVLGGNELFDNISFTIHQNQKIGLVGVNGSGKTSLFKIITKQIEVDPSCFSHSPDLRISYLAQEVKSSDKKAIDYVISGDYELVKIMEQITIAEKNEQFELVASLYEQYSILDGYSANSKAQKLMNGLGFKETDFNKSLNEFSGGWRVRLNLAKTLMQPSDLLLLDEPTNHLDLDAILWLANWIKHFKGALILISHDRDFLDDCVSFIAHLDASRIDLYKGNFSQFEVLRSMKLAEIKSNYEKQQREIEHMKTFITRFKAKATKAKQAQSRVKSLERMKLIIPAHIKSPFKFSITASDKTSNPLMVFKEAGLGYTSPVISNLELSISPGDRIGLLGSNGAGKSTLIKSIVGELSVLKGEKEIGKNTNIGYFSQHQVDDLDLSISAFEHIQKLDITKDEKQIRNYLGSFNFKGEKVSDRVNLFSGGEKARLAFAIIAYKKPNLLIMDEPT</sequence>
<accession>A0A838YXL9</accession>
<evidence type="ECO:0000259" key="4">
    <source>
        <dbReference type="PROSITE" id="PS50893"/>
    </source>
</evidence>
<dbReference type="InterPro" id="IPR027417">
    <property type="entry name" value="P-loop_NTPase"/>
</dbReference>
<dbReference type="GO" id="GO:0016887">
    <property type="term" value="F:ATP hydrolysis activity"/>
    <property type="evidence" value="ECO:0007669"/>
    <property type="project" value="InterPro"/>
</dbReference>
<dbReference type="InterPro" id="IPR017871">
    <property type="entry name" value="ABC_transporter-like_CS"/>
</dbReference>
<dbReference type="PROSITE" id="PS50893">
    <property type="entry name" value="ABC_TRANSPORTER_2"/>
    <property type="match status" value="1"/>
</dbReference>
<keyword evidence="2" id="KW-0547">Nucleotide-binding</keyword>
<protein>
    <submittedName>
        <fullName evidence="5">ABC-F family ATP-binding cassette domain-containing protein</fullName>
    </submittedName>
</protein>
<feature type="domain" description="ABC transporter" evidence="4">
    <location>
        <begin position="2"/>
        <end position="246"/>
    </location>
</feature>
<keyword evidence="3 5" id="KW-0067">ATP-binding</keyword>
<evidence type="ECO:0000256" key="1">
    <source>
        <dbReference type="ARBA" id="ARBA00022737"/>
    </source>
</evidence>
<dbReference type="SUPFAM" id="SSF52540">
    <property type="entry name" value="P-loop containing nucleoside triphosphate hydrolases"/>
    <property type="match status" value="2"/>
</dbReference>
<evidence type="ECO:0000256" key="2">
    <source>
        <dbReference type="ARBA" id="ARBA00022741"/>
    </source>
</evidence>
<dbReference type="SMART" id="SM00382">
    <property type="entry name" value="AAA"/>
    <property type="match status" value="1"/>
</dbReference>
<name>A0A838YXL9_9GAMM</name>
<reference evidence="5 6" key="1">
    <citation type="submission" date="2020-06" db="EMBL/GenBank/DDBJ databases">
        <title>Dysbiosis in marine aquaculture revealed through microbiome analysis: reverse ecology for environmental sustainability.</title>
        <authorList>
            <person name="Haro-Moreno J.M."/>
            <person name="Coutinho F.H."/>
            <person name="Zaragoza-Solas A."/>
            <person name="Picazo A."/>
            <person name="Almagro-Moreno S."/>
            <person name="Lopez-Perez M."/>
        </authorList>
    </citation>
    <scope>NUCLEOTIDE SEQUENCE [LARGE SCALE GENOMIC DNA]</scope>
    <source>
        <strain evidence="5">MCMED-G42</strain>
    </source>
</reference>
<dbReference type="InterPro" id="IPR003439">
    <property type="entry name" value="ABC_transporter-like_ATP-bd"/>
</dbReference>
<dbReference type="InterPro" id="IPR050611">
    <property type="entry name" value="ABCF"/>
</dbReference>
<dbReference type="PANTHER" id="PTHR19211:SF14">
    <property type="entry name" value="ATP-BINDING CASSETTE SUB-FAMILY F MEMBER 1"/>
    <property type="match status" value="1"/>
</dbReference>
<dbReference type="CDD" id="cd03221">
    <property type="entry name" value="ABCF_EF-3"/>
    <property type="match status" value="1"/>
</dbReference>
<evidence type="ECO:0000313" key="5">
    <source>
        <dbReference type="EMBL" id="MBA4724115.1"/>
    </source>
</evidence>
<organism evidence="5 6">
    <name type="scientific">SAR86 cluster bacterium</name>
    <dbReference type="NCBI Taxonomy" id="2030880"/>
    <lineage>
        <taxon>Bacteria</taxon>
        <taxon>Pseudomonadati</taxon>
        <taxon>Pseudomonadota</taxon>
        <taxon>Gammaproteobacteria</taxon>
        <taxon>SAR86 cluster</taxon>
    </lineage>
</organism>
<evidence type="ECO:0000256" key="3">
    <source>
        <dbReference type="ARBA" id="ARBA00022840"/>
    </source>
</evidence>
<dbReference type="GO" id="GO:0005524">
    <property type="term" value="F:ATP binding"/>
    <property type="evidence" value="ECO:0007669"/>
    <property type="project" value="UniProtKB-KW"/>
</dbReference>
<dbReference type="PROSITE" id="PS00211">
    <property type="entry name" value="ABC_TRANSPORTER_1"/>
    <property type="match status" value="1"/>
</dbReference>
<dbReference type="Proteomes" id="UP000585327">
    <property type="component" value="Unassembled WGS sequence"/>
</dbReference>
<dbReference type="AlphaFoldDB" id="A0A838YXL9"/>
<dbReference type="Pfam" id="PF12848">
    <property type="entry name" value="ABC_tran_Xtn"/>
    <property type="match status" value="1"/>
</dbReference>
<dbReference type="Gene3D" id="3.40.50.300">
    <property type="entry name" value="P-loop containing nucleotide triphosphate hydrolases"/>
    <property type="match status" value="2"/>
</dbReference>
<dbReference type="FunFam" id="3.40.50.300:FF:000011">
    <property type="entry name" value="Putative ABC transporter ATP-binding component"/>
    <property type="match status" value="1"/>
</dbReference>
<dbReference type="Pfam" id="PF00005">
    <property type="entry name" value="ABC_tran"/>
    <property type="match status" value="2"/>
</dbReference>
<keyword evidence="1" id="KW-0677">Repeat</keyword>
<gene>
    <name evidence="5" type="ORF">H2021_02745</name>
</gene>
<dbReference type="InterPro" id="IPR003593">
    <property type="entry name" value="AAA+_ATPase"/>
</dbReference>